<dbReference type="GO" id="GO:0003677">
    <property type="term" value="F:DNA binding"/>
    <property type="evidence" value="ECO:0007669"/>
    <property type="project" value="UniProtKB-KW"/>
</dbReference>
<dbReference type="OrthoDB" id="9803030at2"/>
<reference evidence="7" key="1">
    <citation type="submission" date="2016-10" db="EMBL/GenBank/DDBJ databases">
        <authorList>
            <person name="Varghese N."/>
            <person name="Submissions S."/>
        </authorList>
    </citation>
    <scope>NUCLEOTIDE SEQUENCE [LARGE SCALE GENOMIC DNA]</scope>
    <source>
        <strain evidence="7">CGMCC 1.10789</strain>
    </source>
</reference>
<dbReference type="InterPro" id="IPR000847">
    <property type="entry name" value="LysR_HTH_N"/>
</dbReference>
<dbReference type="InterPro" id="IPR050950">
    <property type="entry name" value="HTH-type_LysR_regulators"/>
</dbReference>
<keyword evidence="7" id="KW-1185">Reference proteome</keyword>
<dbReference type="InterPro" id="IPR036390">
    <property type="entry name" value="WH_DNA-bd_sf"/>
</dbReference>
<name>A0A1G9FI93_9RHOB</name>
<dbReference type="STRING" id="990712.SAMN05216257_105203"/>
<dbReference type="PROSITE" id="PS50931">
    <property type="entry name" value="HTH_LYSR"/>
    <property type="match status" value="1"/>
</dbReference>
<dbReference type="Pfam" id="PF03466">
    <property type="entry name" value="LysR_substrate"/>
    <property type="match status" value="1"/>
</dbReference>
<dbReference type="InterPro" id="IPR005119">
    <property type="entry name" value="LysR_subst-bd"/>
</dbReference>
<keyword evidence="4" id="KW-0804">Transcription</keyword>
<evidence type="ECO:0000313" key="7">
    <source>
        <dbReference type="Proteomes" id="UP000199328"/>
    </source>
</evidence>
<dbReference type="GO" id="GO:0005829">
    <property type="term" value="C:cytosol"/>
    <property type="evidence" value="ECO:0007669"/>
    <property type="project" value="TreeGrafter"/>
</dbReference>
<dbReference type="PANTHER" id="PTHR30419:SF8">
    <property type="entry name" value="NITROGEN ASSIMILATION TRANSCRIPTIONAL ACTIVATOR-RELATED"/>
    <property type="match status" value="1"/>
</dbReference>
<evidence type="ECO:0000256" key="1">
    <source>
        <dbReference type="ARBA" id="ARBA00009437"/>
    </source>
</evidence>
<dbReference type="Gene3D" id="1.10.10.10">
    <property type="entry name" value="Winged helix-like DNA-binding domain superfamily/Winged helix DNA-binding domain"/>
    <property type="match status" value="1"/>
</dbReference>
<dbReference type="InterPro" id="IPR036388">
    <property type="entry name" value="WH-like_DNA-bd_sf"/>
</dbReference>
<dbReference type="SUPFAM" id="SSF46785">
    <property type="entry name" value="Winged helix' DNA-binding domain"/>
    <property type="match status" value="1"/>
</dbReference>
<sequence>MSHLAFRKLALRHLRLIDAIARLGQLNLAAERLRITQPAASRTLAEAERLLGAPLFERHARGMSPTGLGEVVVAHASAIVHRLDQAGVEIEAWRSGHAGRIDIGTVTGPAVAYVVPAILELRAEAPRAGVGIDVAPSAELAAGLLRGDYDLVVGRVPEGIDPRQFEILSGRVEEVVLMAHASHPLATAPQPVPLEALRGFPWVMQRAGMPIRVAIEQAYMSRGLTPPPDVIDTASLLVSMALLSETQALAPVTREVAGLLEGFRNDGLRTIRTRPEIVLSPYHILRLRDREPSPLARRFLGILTGKLAPPRG</sequence>
<comment type="similarity">
    <text evidence="1">Belongs to the LysR transcriptional regulatory family.</text>
</comment>
<dbReference type="SUPFAM" id="SSF53850">
    <property type="entry name" value="Periplasmic binding protein-like II"/>
    <property type="match status" value="1"/>
</dbReference>
<accession>A0A1G9FI93</accession>
<evidence type="ECO:0000256" key="2">
    <source>
        <dbReference type="ARBA" id="ARBA00023015"/>
    </source>
</evidence>
<evidence type="ECO:0000256" key="3">
    <source>
        <dbReference type="ARBA" id="ARBA00023125"/>
    </source>
</evidence>
<gene>
    <name evidence="6" type="ORF">SAMN05216257_105203</name>
</gene>
<dbReference type="RefSeq" id="WP_092500784.1">
    <property type="nucleotide sequence ID" value="NZ_FNFV01000005.1"/>
</dbReference>
<dbReference type="Proteomes" id="UP000199328">
    <property type="component" value="Unassembled WGS sequence"/>
</dbReference>
<keyword evidence="2" id="KW-0805">Transcription regulation</keyword>
<evidence type="ECO:0000313" key="6">
    <source>
        <dbReference type="EMBL" id="SDK88118.1"/>
    </source>
</evidence>
<dbReference type="EMBL" id="FNFV01000005">
    <property type="protein sequence ID" value="SDK88118.1"/>
    <property type="molecule type" value="Genomic_DNA"/>
</dbReference>
<dbReference type="PANTHER" id="PTHR30419">
    <property type="entry name" value="HTH-TYPE TRANSCRIPTIONAL REGULATOR YBHD"/>
    <property type="match status" value="1"/>
</dbReference>
<evidence type="ECO:0000259" key="5">
    <source>
        <dbReference type="PROSITE" id="PS50931"/>
    </source>
</evidence>
<dbReference type="AlphaFoldDB" id="A0A1G9FI93"/>
<keyword evidence="3 6" id="KW-0238">DNA-binding</keyword>
<protein>
    <submittedName>
        <fullName evidence="6">DNA-binding transcriptional regulator, LysR family</fullName>
    </submittedName>
</protein>
<organism evidence="6 7">
    <name type="scientific">Meinhardsimonia xiamenensis</name>
    <dbReference type="NCBI Taxonomy" id="990712"/>
    <lineage>
        <taxon>Bacteria</taxon>
        <taxon>Pseudomonadati</taxon>
        <taxon>Pseudomonadota</taxon>
        <taxon>Alphaproteobacteria</taxon>
        <taxon>Rhodobacterales</taxon>
        <taxon>Paracoccaceae</taxon>
        <taxon>Meinhardsimonia</taxon>
    </lineage>
</organism>
<proteinExistence type="inferred from homology"/>
<dbReference type="PRINTS" id="PR00039">
    <property type="entry name" value="HTHLYSR"/>
</dbReference>
<evidence type="ECO:0000256" key="4">
    <source>
        <dbReference type="ARBA" id="ARBA00023163"/>
    </source>
</evidence>
<feature type="domain" description="HTH lysR-type" evidence="5">
    <location>
        <begin position="9"/>
        <end position="66"/>
    </location>
</feature>
<dbReference type="Pfam" id="PF00126">
    <property type="entry name" value="HTH_1"/>
    <property type="match status" value="1"/>
</dbReference>
<dbReference type="Gene3D" id="3.40.190.290">
    <property type="match status" value="1"/>
</dbReference>
<dbReference type="GO" id="GO:0003700">
    <property type="term" value="F:DNA-binding transcription factor activity"/>
    <property type="evidence" value="ECO:0007669"/>
    <property type="project" value="InterPro"/>
</dbReference>